<dbReference type="HOGENOM" id="CLU_1825213_0_0_1"/>
<reference evidence="3" key="2">
    <citation type="submission" date="2013-04" db="EMBL/GenBank/DDBJ databases">
        <title>Genomic mechanisms accounting for the adaptation to parasitism in nematode-trapping fungi.</title>
        <authorList>
            <person name="Ahren D.G."/>
        </authorList>
    </citation>
    <scope>NUCLEOTIDE SEQUENCE [LARGE SCALE GENOMIC DNA]</scope>
    <source>
        <strain evidence="3">CBS 200.50</strain>
    </source>
</reference>
<evidence type="ECO:0000256" key="1">
    <source>
        <dbReference type="SAM" id="MobiDB-lite"/>
    </source>
</evidence>
<evidence type="ECO:0000313" key="2">
    <source>
        <dbReference type="EMBL" id="EPS38799.1"/>
    </source>
</evidence>
<feature type="region of interest" description="Disordered" evidence="1">
    <location>
        <begin position="118"/>
        <end position="141"/>
    </location>
</feature>
<proteinExistence type="predicted"/>
<accession>S8A7J8</accession>
<keyword evidence="3" id="KW-1185">Reference proteome</keyword>
<organism evidence="2 3">
    <name type="scientific">Dactylellina haptotyla (strain CBS 200.50)</name>
    <name type="common">Nematode-trapping fungus</name>
    <name type="synonym">Monacrosporium haptotylum</name>
    <dbReference type="NCBI Taxonomy" id="1284197"/>
    <lineage>
        <taxon>Eukaryota</taxon>
        <taxon>Fungi</taxon>
        <taxon>Dikarya</taxon>
        <taxon>Ascomycota</taxon>
        <taxon>Pezizomycotina</taxon>
        <taxon>Orbiliomycetes</taxon>
        <taxon>Orbiliales</taxon>
        <taxon>Orbiliaceae</taxon>
        <taxon>Dactylellina</taxon>
    </lineage>
</organism>
<comment type="caution">
    <text evidence="2">The sequence shown here is derived from an EMBL/GenBank/DDBJ whole genome shotgun (WGS) entry which is preliminary data.</text>
</comment>
<dbReference type="Proteomes" id="UP000015100">
    <property type="component" value="Unassembled WGS sequence"/>
</dbReference>
<dbReference type="AlphaFoldDB" id="S8A7J8"/>
<dbReference type="EMBL" id="AQGS01000526">
    <property type="protein sequence ID" value="EPS38799.1"/>
    <property type="molecule type" value="Genomic_DNA"/>
</dbReference>
<gene>
    <name evidence="2" type="ORF">H072_7440</name>
</gene>
<sequence length="141" mass="16269">MQTESNIDGWYGTYLGDQEYPGNSDVVMHSVSNADELTTSNHVATSLNGSEFDRYTPLGTDEDMVGYDDPVDDPNIDPRLQNNLAELDSGQPEINSYTEYFVEDPINEWEGSTKRYKLKKEKRVSHQRSDKHYERRKQKAR</sequence>
<protein>
    <submittedName>
        <fullName evidence="2">Uncharacterized protein</fullName>
    </submittedName>
</protein>
<feature type="compositionally biased region" description="Acidic residues" evidence="1">
    <location>
        <begin position="60"/>
        <end position="74"/>
    </location>
</feature>
<feature type="region of interest" description="Disordered" evidence="1">
    <location>
        <begin position="51"/>
        <end position="74"/>
    </location>
</feature>
<name>S8A7J8_DACHA</name>
<reference evidence="2 3" key="1">
    <citation type="journal article" date="2013" name="PLoS Genet.">
        <title>Genomic mechanisms accounting for the adaptation to parasitism in nematode-trapping fungi.</title>
        <authorList>
            <person name="Meerupati T."/>
            <person name="Andersson K.M."/>
            <person name="Friman E."/>
            <person name="Kumar D."/>
            <person name="Tunlid A."/>
            <person name="Ahren D."/>
        </authorList>
    </citation>
    <scope>NUCLEOTIDE SEQUENCE [LARGE SCALE GENOMIC DNA]</scope>
    <source>
        <strain evidence="2 3">CBS 200.50</strain>
    </source>
</reference>
<evidence type="ECO:0000313" key="3">
    <source>
        <dbReference type="Proteomes" id="UP000015100"/>
    </source>
</evidence>